<feature type="domain" description="Flagellin N-terminal" evidence="6">
    <location>
        <begin position="5"/>
        <end position="141"/>
    </location>
</feature>
<comment type="subcellular location">
    <subcellularLocation>
        <location evidence="4">Secreted</location>
    </subcellularLocation>
    <subcellularLocation>
        <location evidence="4">Bacterial flagellum</location>
    </subcellularLocation>
</comment>
<dbReference type="Pfam" id="PF07196">
    <property type="entry name" value="Flagellin_IN"/>
    <property type="match status" value="1"/>
</dbReference>
<evidence type="ECO:0000256" key="2">
    <source>
        <dbReference type="ARBA" id="ARBA00022525"/>
    </source>
</evidence>
<keyword evidence="5" id="KW-0175">Coiled coil</keyword>
<reference evidence="8 9" key="1">
    <citation type="submission" date="2016-10" db="EMBL/GenBank/DDBJ databases">
        <authorList>
            <person name="de Groot N.N."/>
        </authorList>
    </citation>
    <scope>NUCLEOTIDE SEQUENCE [LARGE SCALE GENOMIC DNA]</scope>
    <source>
        <strain evidence="8 9">DSM 22012</strain>
    </source>
</reference>
<comment type="similarity">
    <text evidence="1 4">Belongs to the bacterial flagellin family.</text>
</comment>
<organism evidence="8 9">
    <name type="scientific">Marinobacterium lutimaris</name>
    <dbReference type="NCBI Taxonomy" id="568106"/>
    <lineage>
        <taxon>Bacteria</taxon>
        <taxon>Pseudomonadati</taxon>
        <taxon>Pseudomonadota</taxon>
        <taxon>Gammaproteobacteria</taxon>
        <taxon>Oceanospirillales</taxon>
        <taxon>Oceanospirillaceae</taxon>
        <taxon>Marinobacterium</taxon>
    </lineage>
</organism>
<dbReference type="OrthoDB" id="9796789at2"/>
<dbReference type="InterPro" id="IPR010810">
    <property type="entry name" value="Flagellin_hook_IN_motif"/>
</dbReference>
<dbReference type="InterPro" id="IPR001492">
    <property type="entry name" value="Flagellin"/>
</dbReference>
<dbReference type="Gene3D" id="1.20.1330.10">
    <property type="entry name" value="f41 fragment of flagellin, N-terminal domain"/>
    <property type="match status" value="1"/>
</dbReference>
<sequence>MAMVINSNIMSLNAQNQLTKSQNDLNTSMERLTSGKRINSAADDAAGLAIANRMTSQIRGLDQAVRNANDGQALIQTAEGALDETTNILQRMRELSIQSANGTYDSGNRATLNAEVVQLQEELTRIAETTSFNGQNLLDGSMGDLILQVGSEANQTISTTIGKLDAEGLGGTAAGDVVGTEASGTLLAGLTALNSTGTLTINNQSVGDLSDSANLQEALDTINSNISGVEVSAFTEMTAADEGTGVIRGTAVLEINLIGPGAESNQLQITDTGSMEELVAKINEQGEGMISASLNEDGKLQLTSETGATITVTDGTGGQAAGLTDGADVTQNAQLSFTITDSNVDSVDIGTTGTVTSTMLTAVGVQTRDGGEITGFTIADADVADIVEGDLVINGVEIGAVDAGADGAEQADNLADAINEKSAETGVVATAASGVLSLKTVDGSEMSISFREDGTASTATTGLLETNDADSVGNSVADIDISTVAGAQKAIDILDEALEQVSSIRGDLGAVSNRLDSTMTNLSNISENQAAARSRIEDADFAKESANLSRAQVLQQAGTAMLAQANAQPQQVLSLLQ</sequence>
<dbReference type="Proteomes" id="UP000236745">
    <property type="component" value="Unassembled WGS sequence"/>
</dbReference>
<evidence type="ECO:0000313" key="8">
    <source>
        <dbReference type="EMBL" id="SEG58583.1"/>
    </source>
</evidence>
<name>A0A1H6BCK8_9GAMM</name>
<dbReference type="GO" id="GO:0005576">
    <property type="term" value="C:extracellular region"/>
    <property type="evidence" value="ECO:0007669"/>
    <property type="project" value="UniProtKB-SubCell"/>
</dbReference>
<evidence type="ECO:0000256" key="3">
    <source>
        <dbReference type="ARBA" id="ARBA00023143"/>
    </source>
</evidence>
<accession>A0A1H6BCK8</accession>
<dbReference type="PANTHER" id="PTHR42792">
    <property type="entry name" value="FLAGELLIN"/>
    <property type="match status" value="1"/>
</dbReference>
<keyword evidence="9" id="KW-1185">Reference proteome</keyword>
<keyword evidence="8" id="KW-0282">Flagellum</keyword>
<evidence type="ECO:0000256" key="5">
    <source>
        <dbReference type="SAM" id="Coils"/>
    </source>
</evidence>
<dbReference type="Gene3D" id="3.30.70.2120">
    <property type="match status" value="2"/>
</dbReference>
<evidence type="ECO:0000256" key="1">
    <source>
        <dbReference type="ARBA" id="ARBA00005709"/>
    </source>
</evidence>
<dbReference type="InterPro" id="IPR001029">
    <property type="entry name" value="Flagellin_N"/>
</dbReference>
<dbReference type="SUPFAM" id="SSF64518">
    <property type="entry name" value="Phase 1 flagellin"/>
    <property type="match status" value="2"/>
</dbReference>
<dbReference type="AlphaFoldDB" id="A0A1H6BCK8"/>
<evidence type="ECO:0000259" key="7">
    <source>
        <dbReference type="Pfam" id="PF00700"/>
    </source>
</evidence>
<evidence type="ECO:0000313" key="9">
    <source>
        <dbReference type="Proteomes" id="UP000236745"/>
    </source>
</evidence>
<evidence type="ECO:0000259" key="6">
    <source>
        <dbReference type="Pfam" id="PF00669"/>
    </source>
</evidence>
<dbReference type="GO" id="GO:0005198">
    <property type="term" value="F:structural molecule activity"/>
    <property type="evidence" value="ECO:0007669"/>
    <property type="project" value="UniProtKB-UniRule"/>
</dbReference>
<dbReference type="Gene3D" id="6.10.10.10">
    <property type="entry name" value="Flagellar export chaperone, C-terminal domain"/>
    <property type="match status" value="1"/>
</dbReference>
<gene>
    <name evidence="8" type="ORF">SAMN05444390_102570</name>
</gene>
<dbReference type="PANTHER" id="PTHR42792:SF2">
    <property type="entry name" value="FLAGELLIN"/>
    <property type="match status" value="1"/>
</dbReference>
<keyword evidence="8" id="KW-0966">Cell projection</keyword>
<dbReference type="Pfam" id="PF00700">
    <property type="entry name" value="Flagellin_C"/>
    <property type="match status" value="1"/>
</dbReference>
<dbReference type="EMBL" id="FNVQ01000002">
    <property type="protein sequence ID" value="SEG58583.1"/>
    <property type="molecule type" value="Genomic_DNA"/>
</dbReference>
<evidence type="ECO:0000256" key="4">
    <source>
        <dbReference type="RuleBase" id="RU362073"/>
    </source>
</evidence>
<dbReference type="GO" id="GO:0009288">
    <property type="term" value="C:bacterial-type flagellum"/>
    <property type="evidence" value="ECO:0007669"/>
    <property type="project" value="UniProtKB-SubCell"/>
</dbReference>
<feature type="coiled-coil region" evidence="5">
    <location>
        <begin position="75"/>
        <end position="129"/>
    </location>
</feature>
<keyword evidence="2 4" id="KW-0964">Secreted</keyword>
<dbReference type="InterPro" id="IPR046358">
    <property type="entry name" value="Flagellin_C"/>
</dbReference>
<keyword evidence="3 4" id="KW-0975">Bacterial flagellum</keyword>
<protein>
    <recommendedName>
        <fullName evidence="4">Flagellin</fullName>
    </recommendedName>
</protein>
<dbReference type="Pfam" id="PF00669">
    <property type="entry name" value="Flagellin_N"/>
    <property type="match status" value="1"/>
</dbReference>
<feature type="domain" description="Flagellin C-terminal" evidence="7">
    <location>
        <begin position="491"/>
        <end position="576"/>
    </location>
</feature>
<comment type="function">
    <text evidence="4">Flagellin is the subunit protein which polymerizes to form the filaments of bacterial flagella.</text>
</comment>
<dbReference type="RefSeq" id="WP_104003680.1">
    <property type="nucleotide sequence ID" value="NZ_FNVQ01000002.1"/>
</dbReference>
<dbReference type="PRINTS" id="PR00207">
    <property type="entry name" value="FLAGELLIN"/>
</dbReference>
<proteinExistence type="inferred from homology"/>
<keyword evidence="8" id="KW-0969">Cilium</keyword>
<dbReference type="InterPro" id="IPR042187">
    <property type="entry name" value="Flagellin_C_sub2"/>
</dbReference>